<comment type="caution">
    <text evidence="1">The sequence shown here is derived from an EMBL/GenBank/DDBJ whole genome shotgun (WGS) entry which is preliminary data.</text>
</comment>
<protein>
    <submittedName>
        <fullName evidence="1">Uncharacterized protein</fullName>
    </submittedName>
</protein>
<evidence type="ECO:0000313" key="2">
    <source>
        <dbReference type="Proteomes" id="UP001628192"/>
    </source>
</evidence>
<gene>
    <name evidence="1" type="ORF">Defa_05910</name>
</gene>
<evidence type="ECO:0000313" key="1">
    <source>
        <dbReference type="EMBL" id="GAB1253104.1"/>
    </source>
</evidence>
<reference evidence="1 2" key="1">
    <citation type="journal article" date="2025" name="Int. J. Syst. Evol. Microbiol.">
        <title>Desulfovibrio falkowii sp. nov., Porphyromonas miyakawae sp. nov., Mediterraneibacter flintii sp. nov. and Owariibacterium komagatae gen. nov., sp. nov., isolated from human faeces.</title>
        <authorList>
            <person name="Hamaguchi T."/>
            <person name="Ohara M."/>
            <person name="Hisatomi A."/>
            <person name="Sekiguchi K."/>
            <person name="Takeda J.I."/>
            <person name="Ueyama J."/>
            <person name="Ito M."/>
            <person name="Nishiwaki H."/>
            <person name="Ogi T."/>
            <person name="Hirayama M."/>
            <person name="Ohkuma M."/>
            <person name="Sakamoto M."/>
            <person name="Ohno K."/>
        </authorList>
    </citation>
    <scope>NUCLEOTIDE SEQUENCE [LARGE SCALE GENOMIC DNA]</scope>
    <source>
        <strain evidence="1 2">13CB8C</strain>
    </source>
</reference>
<keyword evidence="2" id="KW-1185">Reference proteome</keyword>
<dbReference type="EMBL" id="BAAFSG010000001">
    <property type="protein sequence ID" value="GAB1253104.1"/>
    <property type="molecule type" value="Genomic_DNA"/>
</dbReference>
<dbReference type="Proteomes" id="UP001628192">
    <property type="component" value="Unassembled WGS sequence"/>
</dbReference>
<dbReference type="RefSeq" id="WP_407844176.1">
    <property type="nucleotide sequence ID" value="NZ_BAAFSG010000001.1"/>
</dbReference>
<accession>A0ABQ0E5T5</accession>
<name>A0ABQ0E5T5_9BACT</name>
<organism evidence="1 2">
    <name type="scientific">Desulfovibrio falkowii</name>
    <dbReference type="NCBI Taxonomy" id="3136602"/>
    <lineage>
        <taxon>Bacteria</taxon>
        <taxon>Pseudomonadati</taxon>
        <taxon>Thermodesulfobacteriota</taxon>
        <taxon>Desulfovibrionia</taxon>
        <taxon>Desulfovibrionales</taxon>
        <taxon>Desulfovibrionaceae</taxon>
        <taxon>Desulfovibrio</taxon>
    </lineage>
</organism>
<sequence length="88" mass="10143">MKDSNKISHLPDGHPKLERAMSDLWRQDKIEFPWSFNLVLCVNDMNRFGRVVKDSRKDWMRQRHGEGAESLRSATRTALACALACVGR</sequence>
<proteinExistence type="predicted"/>